<feature type="region of interest" description="Disordered" evidence="5">
    <location>
        <begin position="452"/>
        <end position="488"/>
    </location>
</feature>
<evidence type="ECO:0000313" key="8">
    <source>
        <dbReference type="Proteomes" id="UP000502641"/>
    </source>
</evidence>
<dbReference type="SUPFAM" id="SSF47336">
    <property type="entry name" value="ACP-like"/>
    <property type="match status" value="2"/>
</dbReference>
<dbReference type="InterPro" id="IPR006162">
    <property type="entry name" value="Ppantetheine_attach_site"/>
</dbReference>
<dbReference type="Gene3D" id="3.40.50.980">
    <property type="match status" value="2"/>
</dbReference>
<dbReference type="Pfam" id="PF13193">
    <property type="entry name" value="AMP-binding_C"/>
    <property type="match status" value="2"/>
</dbReference>
<dbReference type="PROSITE" id="PS50075">
    <property type="entry name" value="CARRIER"/>
    <property type="match status" value="2"/>
</dbReference>
<dbReference type="GO" id="GO:0008610">
    <property type="term" value="P:lipid biosynthetic process"/>
    <property type="evidence" value="ECO:0007669"/>
    <property type="project" value="UniProtKB-ARBA"/>
</dbReference>
<dbReference type="SUPFAM" id="SSF52777">
    <property type="entry name" value="CoA-dependent acyltransferases"/>
    <property type="match status" value="4"/>
</dbReference>
<dbReference type="GO" id="GO:0043041">
    <property type="term" value="P:amino acid activation for nonribosomal peptide biosynthetic process"/>
    <property type="evidence" value="ECO:0007669"/>
    <property type="project" value="TreeGrafter"/>
</dbReference>
<dbReference type="CDD" id="cd17643">
    <property type="entry name" value="A_NRPS_Cytc1-like"/>
    <property type="match status" value="1"/>
</dbReference>
<dbReference type="RefSeq" id="WP_171153521.1">
    <property type="nucleotide sequence ID" value="NZ_CP053189.1"/>
</dbReference>
<dbReference type="SMART" id="SM00823">
    <property type="entry name" value="PKS_PP"/>
    <property type="match status" value="2"/>
</dbReference>
<organism evidence="7 8">
    <name type="scientific">Streptomyces argyrophylli</name>
    <dbReference type="NCBI Taxonomy" id="2726118"/>
    <lineage>
        <taxon>Bacteria</taxon>
        <taxon>Bacillati</taxon>
        <taxon>Actinomycetota</taxon>
        <taxon>Actinomycetes</taxon>
        <taxon>Kitasatosporales</taxon>
        <taxon>Streptomycetaceae</taxon>
        <taxon>Streptomyces</taxon>
    </lineage>
</organism>
<dbReference type="InterPro" id="IPR009081">
    <property type="entry name" value="PP-bd_ACP"/>
</dbReference>
<comment type="similarity">
    <text evidence="2">Belongs to the ATP-dependent AMP-binding enzyme family.</text>
</comment>
<dbReference type="GO" id="GO:0003824">
    <property type="term" value="F:catalytic activity"/>
    <property type="evidence" value="ECO:0007669"/>
    <property type="project" value="InterPro"/>
</dbReference>
<dbReference type="Gene3D" id="3.30.559.10">
    <property type="entry name" value="Chloramphenicol acetyltransferase-like domain"/>
    <property type="match status" value="2"/>
</dbReference>
<dbReference type="Gene3D" id="2.30.38.10">
    <property type="entry name" value="Luciferase, Domain 3"/>
    <property type="match status" value="1"/>
</dbReference>
<dbReference type="SMART" id="SM00824">
    <property type="entry name" value="PKS_TE"/>
    <property type="match status" value="1"/>
</dbReference>
<feature type="domain" description="Carrier" evidence="6">
    <location>
        <begin position="2129"/>
        <end position="2202"/>
    </location>
</feature>
<dbReference type="InterPro" id="IPR010071">
    <property type="entry name" value="AA_adenyl_dom"/>
</dbReference>
<keyword evidence="8" id="KW-1185">Reference proteome</keyword>
<dbReference type="FunFam" id="3.40.50.980:FF:000002">
    <property type="entry name" value="Enterobactin synthetase component F"/>
    <property type="match status" value="1"/>
</dbReference>
<keyword evidence="4" id="KW-0597">Phosphoprotein</keyword>
<dbReference type="Gene3D" id="1.10.1200.10">
    <property type="entry name" value="ACP-like"/>
    <property type="match status" value="1"/>
</dbReference>
<dbReference type="CDD" id="cd19543">
    <property type="entry name" value="DCL_NRPS"/>
    <property type="match status" value="1"/>
</dbReference>
<dbReference type="Gene3D" id="3.30.559.30">
    <property type="entry name" value="Nonribosomal peptide synthetase, condensation domain"/>
    <property type="match status" value="2"/>
</dbReference>
<evidence type="ECO:0000256" key="2">
    <source>
        <dbReference type="ARBA" id="ARBA00006432"/>
    </source>
</evidence>
<dbReference type="InterPro" id="IPR025110">
    <property type="entry name" value="AMP-bd_C"/>
</dbReference>
<dbReference type="SUPFAM" id="SSF56801">
    <property type="entry name" value="Acetyl-CoA synthetase-like"/>
    <property type="match status" value="2"/>
</dbReference>
<feature type="domain" description="Carrier" evidence="6">
    <location>
        <begin position="1010"/>
        <end position="1085"/>
    </location>
</feature>
<comment type="cofactor">
    <cofactor evidence="1">
        <name>pantetheine 4'-phosphate</name>
        <dbReference type="ChEBI" id="CHEBI:47942"/>
    </cofactor>
</comment>
<dbReference type="Pfam" id="PF00501">
    <property type="entry name" value="AMP-binding"/>
    <property type="match status" value="2"/>
</dbReference>
<dbReference type="InterPro" id="IPR000873">
    <property type="entry name" value="AMP-dep_synth/lig_dom"/>
</dbReference>
<dbReference type="PANTHER" id="PTHR45527">
    <property type="entry name" value="NONRIBOSOMAL PEPTIDE SYNTHETASE"/>
    <property type="match status" value="1"/>
</dbReference>
<dbReference type="GO" id="GO:0031177">
    <property type="term" value="F:phosphopantetheine binding"/>
    <property type="evidence" value="ECO:0007669"/>
    <property type="project" value="InterPro"/>
</dbReference>
<dbReference type="PANTHER" id="PTHR45527:SF1">
    <property type="entry name" value="FATTY ACID SYNTHASE"/>
    <property type="match status" value="1"/>
</dbReference>
<dbReference type="Gene3D" id="3.30.300.30">
    <property type="match status" value="2"/>
</dbReference>
<dbReference type="InterPro" id="IPR001242">
    <property type="entry name" value="Condensation_dom"/>
</dbReference>
<dbReference type="InterPro" id="IPR023213">
    <property type="entry name" value="CAT-like_dom_sf"/>
</dbReference>
<dbReference type="FunFam" id="2.30.38.10:FF:000001">
    <property type="entry name" value="Non-ribosomal peptide synthetase PvdI"/>
    <property type="match status" value="2"/>
</dbReference>
<dbReference type="FunFam" id="3.30.300.30:FF:000010">
    <property type="entry name" value="Enterobactin synthetase component F"/>
    <property type="match status" value="1"/>
</dbReference>
<dbReference type="InterPro" id="IPR020802">
    <property type="entry name" value="TesA-like"/>
</dbReference>
<accession>A0A6M4PGM8</accession>
<dbReference type="InterPro" id="IPR042099">
    <property type="entry name" value="ANL_N_sf"/>
</dbReference>
<dbReference type="InterPro" id="IPR045851">
    <property type="entry name" value="AMP-bd_C_sf"/>
</dbReference>
<dbReference type="Pfam" id="PF00975">
    <property type="entry name" value="Thioesterase"/>
    <property type="match status" value="1"/>
</dbReference>
<dbReference type="EMBL" id="CP053189">
    <property type="protein sequence ID" value="QJS10388.1"/>
    <property type="molecule type" value="Genomic_DNA"/>
</dbReference>
<reference evidence="7 8" key="1">
    <citation type="submission" date="2020-05" db="EMBL/GenBank/DDBJ databases">
        <authorList>
            <person name="Li K."/>
        </authorList>
    </citation>
    <scope>NUCLEOTIDE SEQUENCE [LARGE SCALE GENOMIC DNA]</scope>
    <source>
        <strain evidence="8">jing01</strain>
    </source>
</reference>
<dbReference type="Pfam" id="PF00550">
    <property type="entry name" value="PP-binding"/>
    <property type="match status" value="2"/>
</dbReference>
<keyword evidence="3" id="KW-0596">Phosphopantetheine</keyword>
<dbReference type="InterPro" id="IPR029058">
    <property type="entry name" value="AB_hydrolase_fold"/>
</dbReference>
<dbReference type="GO" id="GO:0044550">
    <property type="term" value="P:secondary metabolite biosynthetic process"/>
    <property type="evidence" value="ECO:0007669"/>
    <property type="project" value="UniProtKB-ARBA"/>
</dbReference>
<dbReference type="InterPro" id="IPR020806">
    <property type="entry name" value="PKS_PP-bd"/>
</dbReference>
<dbReference type="PROSITE" id="PS00455">
    <property type="entry name" value="AMP_BINDING"/>
    <property type="match status" value="2"/>
</dbReference>
<proteinExistence type="inferred from homology"/>
<dbReference type="Gene3D" id="3.40.50.12780">
    <property type="entry name" value="N-terminal domain of ligase-like"/>
    <property type="match status" value="1"/>
</dbReference>
<dbReference type="InterPro" id="IPR036736">
    <property type="entry name" value="ACP-like_sf"/>
</dbReference>
<dbReference type="InterPro" id="IPR020845">
    <property type="entry name" value="AMP-binding_CS"/>
</dbReference>
<evidence type="ECO:0000256" key="1">
    <source>
        <dbReference type="ARBA" id="ARBA00001957"/>
    </source>
</evidence>
<dbReference type="Gene3D" id="3.40.50.1820">
    <property type="entry name" value="alpha/beta hydrolase"/>
    <property type="match status" value="1"/>
</dbReference>
<evidence type="ECO:0000256" key="4">
    <source>
        <dbReference type="ARBA" id="ARBA00022553"/>
    </source>
</evidence>
<dbReference type="GO" id="GO:0017000">
    <property type="term" value="P:antibiotic biosynthetic process"/>
    <property type="evidence" value="ECO:0007669"/>
    <property type="project" value="UniProtKB-ARBA"/>
</dbReference>
<dbReference type="FunFam" id="3.40.50.12780:FF:000012">
    <property type="entry name" value="Non-ribosomal peptide synthetase"/>
    <property type="match status" value="1"/>
</dbReference>
<dbReference type="CDD" id="cd12117">
    <property type="entry name" value="A_NRPS_Srf_like"/>
    <property type="match status" value="1"/>
</dbReference>
<evidence type="ECO:0000259" key="6">
    <source>
        <dbReference type="PROSITE" id="PS50075"/>
    </source>
</evidence>
<evidence type="ECO:0000313" key="7">
    <source>
        <dbReference type="EMBL" id="QJS10388.1"/>
    </source>
</evidence>
<dbReference type="KEGG" id="sarg:HKX69_13410"/>
<gene>
    <name evidence="7" type="ORF">HKX69_13410</name>
</gene>
<dbReference type="FunFam" id="1.10.1200.10:FF:000016">
    <property type="entry name" value="Non-ribosomal peptide synthase"/>
    <property type="match status" value="1"/>
</dbReference>
<feature type="compositionally biased region" description="Low complexity" evidence="5">
    <location>
        <begin position="1161"/>
        <end position="1171"/>
    </location>
</feature>
<dbReference type="SUPFAM" id="SSF53474">
    <property type="entry name" value="alpha/beta-Hydrolases"/>
    <property type="match status" value="1"/>
</dbReference>
<name>A0A6M4PGM8_9ACTN</name>
<protein>
    <submittedName>
        <fullName evidence="7">Amino acid adenylation domain-containing protein</fullName>
    </submittedName>
</protein>
<evidence type="ECO:0000256" key="5">
    <source>
        <dbReference type="SAM" id="MobiDB-lite"/>
    </source>
</evidence>
<dbReference type="Proteomes" id="UP000502641">
    <property type="component" value="Chromosome"/>
</dbReference>
<dbReference type="NCBIfam" id="TIGR01733">
    <property type="entry name" value="AA-adenyl-dom"/>
    <property type="match status" value="2"/>
</dbReference>
<feature type="region of interest" description="Disordered" evidence="5">
    <location>
        <begin position="1161"/>
        <end position="1185"/>
    </location>
</feature>
<dbReference type="PROSITE" id="PS00012">
    <property type="entry name" value="PHOSPHOPANTETHEINE"/>
    <property type="match status" value="2"/>
</dbReference>
<dbReference type="CDD" id="cd19540">
    <property type="entry name" value="LCL_NRPS-like"/>
    <property type="match status" value="1"/>
</dbReference>
<dbReference type="GO" id="GO:0072330">
    <property type="term" value="P:monocarboxylic acid biosynthetic process"/>
    <property type="evidence" value="ECO:0007669"/>
    <property type="project" value="UniProtKB-ARBA"/>
</dbReference>
<evidence type="ECO:0000256" key="3">
    <source>
        <dbReference type="ARBA" id="ARBA00022450"/>
    </source>
</evidence>
<dbReference type="Pfam" id="PF00668">
    <property type="entry name" value="Condensation"/>
    <property type="match status" value="3"/>
</dbReference>
<sequence>MTESSTRSKISAVLPLSPLQQGLLFLSSYDSAATDHYVLQFTADIEGDGTDLERRLRAASAALLRRHPNLRACFRNRRNGEPVQIVLREDDVTPEWAVHDLTRLPAGERSAAADRLAREDRGRRIDPARPPLMRFGLIRLGEHSHRLVWTVHHILVDGWSLPLAVRELALLAGRSGEPPAPAPFSSYLAWLGTRDRDAARGAWADLLRGLDGPVRVAPDATDAGEPPVEAEAVLPREHTGALLAWSRAQGITLNSVVQGCWALLLGRLTGRDDVVFGAVTSGRPAEVPDVESMIGLFANTLPVRADVRPGRPAGELFRDLARQQVAMMPHEHLPLAEVQAACGVQGELFDTVLAFQNYPLDEEELHRGTGGTVSAARVHAATHYPLHLTVLPGESLGLRLSYRASALGEGTEAARRLLDRLVRTLAEAAAAPDAPLARLGALDPAEHHRILTQWSTTRTPAGPTATTTPAPGSPAAAGPVGPGASGVPGTTLPARFAVQAARTPDAVAVTDHTGERLTYRELDERSSRLAHLIAARGAGPEDFVAVALPRGAELIVAVLAVLKAGAAYLPLEPAHPAERIAHTLRDARPALLLTTTGTALPAPADTPGPVRVDLDTDATAAETAAHPATAPEPAALTPDHPAYVIYTSGSTGRPKGVVVPHRNVLRLLDTTDGWFGFGPDDVWTLFHSIAFDFTVWELWGALLYGGRLVVVPHDVARSPDAFLDLLAAERVTVLNQTPSAFYQLMRADADRPRQLALRHVVFGGEALDLGRLTDWYARHPDTPRLVNMYGITETTVHVSYQELDRDLAAAGRGSVIGRGIPDLRVYVLDSALRPVPAGVPGELYVAGPGLARGYLGRPALTAGRFVACPYGEPGARMYRTGDLGRWRSDGTLEYLGRADDQVQLRGFRIELGEIATVLGRHPRLAEVAVVAREDRPGDPRLVAYAVPHDPDGGPSDRELTAELRAFAAERLPDHMVPAAVVRLPALPLTANGKLDRRALPAPVYTTSDRAPRTREEAVLCSVFAAVLGLGRVGVDDDFFALGGHSLLATRVVNRVRAELDARLELRDLFEAPSPAALAARLNGAAPGRPALTPRPRPAVVPLSHAQQRLWFIERLGAPGGLYAIPLAVRLTGPLDVPALHAALRDLVARHEALRTVFPARTAPGAATDPGAGLPPVPGTGPADDVGPAEQRVLAPADASVPLPTSTVDEAGLPAALAAEAAHGFDLETEIPLRARLFTLGPDEHVLLLVLHHIAGDRWSLTPLLRDLTAAYAARGAGHAPELPPLPVTYTDFTLWQRDLLGDADRPDSELARQLGHWTTALAGLPAELPLPRDFPRGARAGHRGGTERATLPAEPAARLRERAAEWNASPFMVLQAALAGLLTRLGAGTDIPLGTPVAGRADERLDDLVGMFVNTLVLRTDTAGDPGLRALVERVRAWDLAAFQHQDVPFEKLVEVIGPDRSPARHPLFQVMFAFQQEPFGQRDVQPPERATGPAGLAVRAEEVPTATAKWDLFFQFTEAGPAIELALEYSADLFAPGTARSIADACVRLLGAALADPDRPLSRLDLLGAGERAALLAHGTRRTGTPATTLTELVARRAAATPDAVALVHRDPAGRIVHTGYGELWDAAGRLARLLTARGVGRGDLVALCLERGPAAVTALLGIARSGAAYLPLDPAYPADRIRGMLTDAGARLLLTEQSLADHCRGAAAPVTEQPTAGRGARAAAPGVGESGAEVVVLDAAATQEDLAGLSGDGPDVPAPHPDDLLYVIYTSGSTGRPKGVAVSHRSAAGLVHGLPELRFTADDTFLYFAPVAFDASTFEIWAPLVHGARLAVCPPGPADPEALGTFLRQAGVTVAFLTTQFVNAVADTRPRALAPLRALLTGGEAHSRDHLDRLRAALPDTAVYNVYGPTETTTFATLQDTADAVDAPAGVPIGLPIGDTGAYVLDEALRPVPRGVVGELYLAGPGLARGYLGRPALTAGRFVACPYGEPGARMYRTGDLVRWDARGRIDYVGRADHQVKIRGYRIEPGEIERRLTAHPAVARAAVLAPADPLGRRQLVAYVVPVPGGPTPEPDDLRRHLARTLPDYMVPGACVPLPELPMTVNGKLDVAALPPAPARPAGSGAVRPPRTDAERRLCAAVTEVLGVPAGPEDSFFTLGGDSLKAIRLVNTATAAGLRVTLASVFEHRTLEALAASAVPAGRYGTPETAATVIDPGTVDLLGPVLPIRSAGTLPPLFCVHGGLGFGIPFAALAEHLHPERPVYALQARGLADDGPLPGSVGEVAADYLARIRAVQPHGPYHLLGWSYGGIVAHEIAALLHASGEEVAHLANLDAYPDDGRGVHPTDAEFLADFLAEAGVDTTGLDRLDPAAVAAHLSRTGGPLAGLGRATLERLLAVMRNHLELVQRHTPTRFDGCPVTLFRAADGLTEQERALKTKSWEPYLGRSPEAHDVPCGHQQMLRPAPAALIGAAVERRLGAVAAAR</sequence>
<feature type="compositionally biased region" description="Low complexity" evidence="5">
    <location>
        <begin position="459"/>
        <end position="479"/>
    </location>
</feature>
<dbReference type="GO" id="GO:0005737">
    <property type="term" value="C:cytoplasm"/>
    <property type="evidence" value="ECO:0007669"/>
    <property type="project" value="TreeGrafter"/>
</dbReference>
<dbReference type="InterPro" id="IPR001031">
    <property type="entry name" value="Thioesterase"/>
</dbReference>